<dbReference type="EMBL" id="JAPEVA010000009">
    <property type="protein sequence ID" value="KAJ4410137.1"/>
    <property type="molecule type" value="Genomic_DNA"/>
</dbReference>
<dbReference type="GO" id="GO:0007165">
    <property type="term" value="P:signal transduction"/>
    <property type="evidence" value="ECO:0007669"/>
    <property type="project" value="InterPro"/>
</dbReference>
<sequence>MAMEERSKRVQNRDHLPSQPLFRKQVGITDEYESEHESEHEKTNHSNLKMQTWSLCATEGGDSDRNSDVSDVEDVSGEDLSIEDYDSEEYSAVVSEVSQVQPRIARVRNQVNKESNTDLARQDVNLAPRKQKVERHPSLYESRLIRDRTTLVEKKFAAEQEVAATRSQLIEQGPNTPTEAPVTDTVFKPGLWGLSLDDAVGLAGQDVDRMFFDIHGTSLPFSGRVPIVVAKCMEKMMGSTGETASCCLRVGNYPKDPEHFAQLKEAFHAPPAYGCDTDWTEYSANDAAHVLFDYLKSLPPLIPSDLSCKLPALDDYIQNDYAPSDLASLQTYATCMRRMPENSRQLLLLLIAFLASQVGLAERYYPNDRGGFFNEVAACCSTVLSHALDHRRATFTLLVVNAGYFMGLANRRPPTYAEWNDLIAARTRLVNWRGALHQVETIELGRNCEAQPEASPSPDTPRTGLSGEEQEAPEEMATNAPTHEHVQESDHGDCDSDSDEPRHTPQSFAEDGPEADPGIQGLSMDNDEAASEEALKPPEREWTWESVQRKSGSPPNTVEASTVAAEDEIDSNSRDVDVRNPGVTPPEPAPLEPEIELLPQADPEREPEPPTVIDVNSLLDVVQLQHDDSIRANQDTTDEEMFIPLAPSPPLNPWEPGTVVDPIQTDWRQYLEGVSLPPSPRLETRVLRVQPPRFDITPVDDPFVAQNAFEEHLQQDRLALVQQARLKTPREADLECHADTEDSATRKRRHRRSNGSWISIPKEGRPRSAAGESVKSVKRKTNGKADEESRQTAKKGHKRSASSSGKPKGFRETFQDIFR</sequence>
<accession>A0A9W8ZNB1</accession>
<dbReference type="Pfam" id="PF00620">
    <property type="entry name" value="RhoGAP"/>
    <property type="match status" value="1"/>
</dbReference>
<evidence type="ECO:0000256" key="1">
    <source>
        <dbReference type="SAM" id="MobiDB-lite"/>
    </source>
</evidence>
<feature type="region of interest" description="Disordered" evidence="1">
    <location>
        <begin position="447"/>
        <end position="594"/>
    </location>
</feature>
<feature type="compositionally biased region" description="Basic and acidic residues" evidence="1">
    <location>
        <begin position="35"/>
        <end position="44"/>
    </location>
</feature>
<protein>
    <submittedName>
        <fullName evidence="3">GTPase activating protein (GAP) for Rho1p</fullName>
    </submittedName>
</protein>
<dbReference type="SUPFAM" id="SSF48350">
    <property type="entry name" value="GTPase activation domain, GAP"/>
    <property type="match status" value="1"/>
</dbReference>
<feature type="domain" description="Rho-GAP" evidence="2">
    <location>
        <begin position="226"/>
        <end position="355"/>
    </location>
</feature>
<proteinExistence type="predicted"/>
<feature type="compositionally biased region" description="Polar residues" evidence="1">
    <location>
        <begin position="45"/>
        <end position="55"/>
    </location>
</feature>
<comment type="caution">
    <text evidence="3">The sequence shown here is derived from an EMBL/GenBank/DDBJ whole genome shotgun (WGS) entry which is preliminary data.</text>
</comment>
<feature type="compositionally biased region" description="Basic and acidic residues" evidence="1">
    <location>
        <begin position="728"/>
        <end position="745"/>
    </location>
</feature>
<feature type="region of interest" description="Disordered" evidence="1">
    <location>
        <begin position="1"/>
        <end position="84"/>
    </location>
</feature>
<feature type="compositionally biased region" description="Basic and acidic residues" evidence="1">
    <location>
        <begin position="809"/>
        <end position="819"/>
    </location>
</feature>
<feature type="compositionally biased region" description="Basic and acidic residues" evidence="1">
    <location>
        <begin position="533"/>
        <end position="543"/>
    </location>
</feature>
<feature type="compositionally biased region" description="Acidic residues" evidence="1">
    <location>
        <begin position="70"/>
        <end position="84"/>
    </location>
</feature>
<evidence type="ECO:0000259" key="2">
    <source>
        <dbReference type="Pfam" id="PF00620"/>
    </source>
</evidence>
<name>A0A9W8ZNB1_9PLEO</name>
<dbReference type="Proteomes" id="UP001140510">
    <property type="component" value="Unassembled WGS sequence"/>
</dbReference>
<feature type="compositionally biased region" description="Polar residues" evidence="1">
    <location>
        <begin position="545"/>
        <end position="560"/>
    </location>
</feature>
<evidence type="ECO:0000313" key="4">
    <source>
        <dbReference type="Proteomes" id="UP001140510"/>
    </source>
</evidence>
<dbReference type="OrthoDB" id="4062651at2759"/>
<reference evidence="3" key="1">
    <citation type="submission" date="2022-10" db="EMBL/GenBank/DDBJ databases">
        <title>Tapping the CABI collections for fungal endophytes: first genome assemblies for Collariella, Neodidymelliopsis, Ascochyta clinopodiicola, Didymella pomorum, Didymosphaeria variabile, Neocosmospora piperis and Neocucurbitaria cava.</title>
        <authorList>
            <person name="Hill R."/>
        </authorList>
    </citation>
    <scope>NUCLEOTIDE SEQUENCE</scope>
    <source>
        <strain evidence="3">IMI 355091</strain>
    </source>
</reference>
<evidence type="ECO:0000313" key="3">
    <source>
        <dbReference type="EMBL" id="KAJ4410137.1"/>
    </source>
</evidence>
<feature type="region of interest" description="Disordered" evidence="1">
    <location>
        <begin position="728"/>
        <end position="819"/>
    </location>
</feature>
<dbReference type="InterPro" id="IPR000198">
    <property type="entry name" value="RhoGAP_dom"/>
</dbReference>
<dbReference type="InterPro" id="IPR008936">
    <property type="entry name" value="Rho_GTPase_activation_prot"/>
</dbReference>
<gene>
    <name evidence="3" type="primary">SAC7_1</name>
    <name evidence="3" type="ORF">N0V91_002146</name>
</gene>
<dbReference type="Gene3D" id="1.10.555.10">
    <property type="entry name" value="Rho GTPase activation protein"/>
    <property type="match status" value="1"/>
</dbReference>
<organism evidence="3 4">
    <name type="scientific">Didymella pomorum</name>
    <dbReference type="NCBI Taxonomy" id="749634"/>
    <lineage>
        <taxon>Eukaryota</taxon>
        <taxon>Fungi</taxon>
        <taxon>Dikarya</taxon>
        <taxon>Ascomycota</taxon>
        <taxon>Pezizomycotina</taxon>
        <taxon>Dothideomycetes</taxon>
        <taxon>Pleosporomycetidae</taxon>
        <taxon>Pleosporales</taxon>
        <taxon>Pleosporineae</taxon>
        <taxon>Didymellaceae</taxon>
        <taxon>Didymella</taxon>
    </lineage>
</organism>
<feature type="compositionally biased region" description="Basic and acidic residues" evidence="1">
    <location>
        <begin position="482"/>
        <end position="503"/>
    </location>
</feature>
<keyword evidence="4" id="KW-1185">Reference proteome</keyword>
<feature type="compositionally biased region" description="Basic and acidic residues" evidence="1">
    <location>
        <begin position="1"/>
        <end position="16"/>
    </location>
</feature>
<dbReference type="AlphaFoldDB" id="A0A9W8ZNB1"/>